<name>A0A0D2B945_9EURO</name>
<dbReference type="SUPFAM" id="SSF51905">
    <property type="entry name" value="FAD/NAD(P)-binding domain"/>
    <property type="match status" value="1"/>
</dbReference>
<keyword evidence="4" id="KW-0949">S-adenosyl-L-methionine</keyword>
<dbReference type="GO" id="GO:0071949">
    <property type="term" value="F:FAD binding"/>
    <property type="evidence" value="ECO:0007669"/>
    <property type="project" value="InterPro"/>
</dbReference>
<dbReference type="SUPFAM" id="SSF53335">
    <property type="entry name" value="S-adenosyl-L-methionine-dependent methyltransferases"/>
    <property type="match status" value="1"/>
</dbReference>
<sequence>MSLLRNLLVNISKQGDILQQFLGDDIGHLFEPTPWKTYDKELPPRGAWEASQKIIADCEALIALLTPTKIKLVTECVANNSTVALGVAADFKIADKIIESGGESSLSHLAKVCNTDEHKLGSVMHLLCHRHIFVEVAPDVFRNNRHSYELRSETGATGMMLIETEEGYQAGLGWVPAMKDPINKHDIDPGKGAFAKAFGVDIGVVPWLSTLEGSKRMEKWATGVPWLSSITVVATRTDLPWDSYGATLCDVGCGPGSVSLDVKKKYPHLNIVCQDLEPMIPVIKETFKGYEDEIAAGRIKIEAHDYFTPQTTVADVYWLRGVVRDYEDDVSAEILRQLIPALKKNPRARVLVNELIVPRLITPPSTANAPASQHLPAEQSAYPSTCHVMSLSTMVLMGGKERTFSDIVKIGEKAGLRFRRFHQFRMFTGTVEFELARETGRRGSHLSLEDSAPVLSDLHKLGVLEEVKKVCFADERAVWGWRKLGGELLAEMHWGLLSKRNDPRLVKPYTLQCGQHLLAKVLTEYCSHFPTTTVLFDHALVGLTQDESSVAAQVSPSGGEPFEIKADWVLGCDGGRSATRKFIGQSLEGFSWPESFVAMNIHFPFPKYGWGAANFLIGGKEWAVSGRTGPSSDPWRVAYATDAGKSDEQILEEAPSRLKKILPGDDPYEIVNCSQYRVHQRQVNEYKVGRVILAGDAAHLNNPIGGFGLTTGMTDAGCISDALILVIQGKAPETLLQRACEKRKEVFATVSNPGSQRFKRLAEQDPDNMSEEDKEFFHRINTDEEFQVATLLGVMRLYTPVEDLLEDELADKEMAV</sequence>
<dbReference type="Gene3D" id="3.30.70.2450">
    <property type="match status" value="1"/>
</dbReference>
<evidence type="ECO:0008006" key="11">
    <source>
        <dbReference type="Google" id="ProtNLM"/>
    </source>
</evidence>
<dbReference type="InterPro" id="IPR036390">
    <property type="entry name" value="WH_DNA-bd_sf"/>
</dbReference>
<proteinExistence type="predicted"/>
<dbReference type="Gene3D" id="3.50.50.60">
    <property type="entry name" value="FAD/NAD(P)-binding domain"/>
    <property type="match status" value="1"/>
</dbReference>
<dbReference type="PANTHER" id="PTHR43712">
    <property type="entry name" value="PUTATIVE (AFU_ORTHOLOGUE AFUA_4G14580)-RELATED"/>
    <property type="match status" value="1"/>
</dbReference>
<accession>A0A0D2B945</accession>
<dbReference type="VEuPathDB" id="FungiDB:PV07_00933"/>
<evidence type="ECO:0000313" key="9">
    <source>
        <dbReference type="EMBL" id="KIW34137.1"/>
    </source>
</evidence>
<dbReference type="InterPro" id="IPR029063">
    <property type="entry name" value="SAM-dependent_MTases_sf"/>
</dbReference>
<dbReference type="SUPFAM" id="SSF46785">
    <property type="entry name" value="Winged helix' DNA-binding domain"/>
    <property type="match status" value="1"/>
</dbReference>
<dbReference type="AlphaFoldDB" id="A0A0D2B945"/>
<dbReference type="HOGENOM" id="CLU_346119_0_0_1"/>
<dbReference type="GeneID" id="27340127"/>
<keyword evidence="10" id="KW-1185">Reference proteome</keyword>
<organism evidence="9 10">
    <name type="scientific">Cladophialophora immunda</name>
    <dbReference type="NCBI Taxonomy" id="569365"/>
    <lineage>
        <taxon>Eukaryota</taxon>
        <taxon>Fungi</taxon>
        <taxon>Dikarya</taxon>
        <taxon>Ascomycota</taxon>
        <taxon>Pezizomycotina</taxon>
        <taxon>Eurotiomycetes</taxon>
        <taxon>Chaetothyriomycetidae</taxon>
        <taxon>Chaetothyriales</taxon>
        <taxon>Herpotrichiellaceae</taxon>
        <taxon>Cladophialophora</taxon>
    </lineage>
</organism>
<evidence type="ECO:0000256" key="2">
    <source>
        <dbReference type="ARBA" id="ARBA00022630"/>
    </source>
</evidence>
<evidence type="ECO:0000259" key="8">
    <source>
        <dbReference type="Pfam" id="PF01494"/>
    </source>
</evidence>
<evidence type="ECO:0000256" key="5">
    <source>
        <dbReference type="ARBA" id="ARBA00022827"/>
    </source>
</evidence>
<keyword evidence="1" id="KW-0489">Methyltransferase</keyword>
<keyword evidence="6" id="KW-0560">Oxidoreductase</keyword>
<dbReference type="InterPro" id="IPR036388">
    <property type="entry name" value="WH-like_DNA-bd_sf"/>
</dbReference>
<dbReference type="InterPro" id="IPR036188">
    <property type="entry name" value="FAD/NAD-bd_sf"/>
</dbReference>
<dbReference type="InterPro" id="IPR016461">
    <property type="entry name" value="COMT-like"/>
</dbReference>
<dbReference type="Gene3D" id="1.10.10.10">
    <property type="entry name" value="Winged helix-like DNA-binding domain superfamily/Winged helix DNA-binding domain"/>
    <property type="match status" value="1"/>
</dbReference>
<evidence type="ECO:0000256" key="6">
    <source>
        <dbReference type="ARBA" id="ARBA00023002"/>
    </source>
</evidence>
<dbReference type="STRING" id="569365.A0A0D2B945"/>
<dbReference type="Proteomes" id="UP000054466">
    <property type="component" value="Unassembled WGS sequence"/>
</dbReference>
<keyword evidence="3" id="KW-0808">Transferase</keyword>
<dbReference type="GO" id="GO:0008171">
    <property type="term" value="F:O-methyltransferase activity"/>
    <property type="evidence" value="ECO:0007669"/>
    <property type="project" value="InterPro"/>
</dbReference>
<keyword evidence="5" id="KW-0274">FAD</keyword>
<evidence type="ECO:0000259" key="7">
    <source>
        <dbReference type="Pfam" id="PF00891"/>
    </source>
</evidence>
<feature type="domain" description="O-methyltransferase C-terminal" evidence="7">
    <location>
        <begin position="193"/>
        <end position="416"/>
    </location>
</feature>
<evidence type="ECO:0000256" key="3">
    <source>
        <dbReference type="ARBA" id="ARBA00022679"/>
    </source>
</evidence>
<dbReference type="Pfam" id="PF01494">
    <property type="entry name" value="FAD_binding_3"/>
    <property type="match status" value="1"/>
</dbReference>
<evidence type="ECO:0000313" key="10">
    <source>
        <dbReference type="Proteomes" id="UP000054466"/>
    </source>
</evidence>
<evidence type="ECO:0000256" key="4">
    <source>
        <dbReference type="ARBA" id="ARBA00022691"/>
    </source>
</evidence>
<dbReference type="PANTHER" id="PTHR43712:SF2">
    <property type="entry name" value="O-METHYLTRANSFERASE CICE"/>
    <property type="match status" value="1"/>
</dbReference>
<dbReference type="RefSeq" id="XP_016254353.1">
    <property type="nucleotide sequence ID" value="XM_016387425.1"/>
</dbReference>
<feature type="domain" description="FAD-binding" evidence="8">
    <location>
        <begin position="506"/>
        <end position="749"/>
    </location>
</feature>
<dbReference type="Pfam" id="PF00891">
    <property type="entry name" value="Methyltransf_2"/>
    <property type="match status" value="1"/>
</dbReference>
<protein>
    <recommendedName>
        <fullName evidence="11">FAD-binding domain-containing protein</fullName>
    </recommendedName>
</protein>
<dbReference type="InterPro" id="IPR002938">
    <property type="entry name" value="FAD-bd"/>
</dbReference>
<dbReference type="OrthoDB" id="1606438at2759"/>
<dbReference type="PROSITE" id="PS51683">
    <property type="entry name" value="SAM_OMT_II"/>
    <property type="match status" value="1"/>
</dbReference>
<gene>
    <name evidence="9" type="ORF">PV07_00933</name>
</gene>
<dbReference type="GO" id="GO:0016491">
    <property type="term" value="F:oxidoreductase activity"/>
    <property type="evidence" value="ECO:0007669"/>
    <property type="project" value="UniProtKB-KW"/>
</dbReference>
<dbReference type="EMBL" id="KN847040">
    <property type="protein sequence ID" value="KIW34137.1"/>
    <property type="molecule type" value="Genomic_DNA"/>
</dbReference>
<reference evidence="9 10" key="1">
    <citation type="submission" date="2015-01" db="EMBL/GenBank/DDBJ databases">
        <title>The Genome Sequence of Cladophialophora immunda CBS83496.</title>
        <authorList>
            <consortium name="The Broad Institute Genomics Platform"/>
            <person name="Cuomo C."/>
            <person name="de Hoog S."/>
            <person name="Gorbushina A."/>
            <person name="Stielow B."/>
            <person name="Teixiera M."/>
            <person name="Abouelleil A."/>
            <person name="Chapman S.B."/>
            <person name="Priest M."/>
            <person name="Young S.K."/>
            <person name="Wortman J."/>
            <person name="Nusbaum C."/>
            <person name="Birren B."/>
        </authorList>
    </citation>
    <scope>NUCLEOTIDE SEQUENCE [LARGE SCALE GENOMIC DNA]</scope>
    <source>
        <strain evidence="9 10">CBS 83496</strain>
    </source>
</reference>
<dbReference type="GO" id="GO:0032259">
    <property type="term" value="P:methylation"/>
    <property type="evidence" value="ECO:0007669"/>
    <property type="project" value="UniProtKB-KW"/>
</dbReference>
<dbReference type="InterPro" id="IPR001077">
    <property type="entry name" value="COMT_C"/>
</dbReference>
<keyword evidence="2" id="KW-0285">Flavoprotein</keyword>
<evidence type="ECO:0000256" key="1">
    <source>
        <dbReference type="ARBA" id="ARBA00022603"/>
    </source>
</evidence>
<dbReference type="PRINTS" id="PR00420">
    <property type="entry name" value="RNGMNOXGNASE"/>
</dbReference>
<dbReference type="Gene3D" id="3.40.50.150">
    <property type="entry name" value="Vaccinia Virus protein VP39"/>
    <property type="match status" value="1"/>
</dbReference>